<organism evidence="1 2">
    <name type="scientific">Roseibium algae</name>
    <dbReference type="NCBI Taxonomy" id="3123038"/>
    <lineage>
        <taxon>Bacteria</taxon>
        <taxon>Pseudomonadati</taxon>
        <taxon>Pseudomonadota</taxon>
        <taxon>Alphaproteobacteria</taxon>
        <taxon>Hyphomicrobiales</taxon>
        <taxon>Stappiaceae</taxon>
        <taxon>Roseibium</taxon>
    </lineage>
</organism>
<dbReference type="Gene3D" id="3.30.1500.10">
    <property type="entry name" value="Haem-binding HasA"/>
    <property type="match status" value="1"/>
</dbReference>
<dbReference type="RefSeq" id="WP_340272012.1">
    <property type="nucleotide sequence ID" value="NZ_JBAKIA010000001.1"/>
</dbReference>
<comment type="caution">
    <text evidence="1">The sequence shown here is derived from an EMBL/GenBank/DDBJ whole genome shotgun (WGS) entry which is preliminary data.</text>
</comment>
<evidence type="ECO:0000313" key="1">
    <source>
        <dbReference type="EMBL" id="MEJ8472544.1"/>
    </source>
</evidence>
<dbReference type="EMBL" id="JBAKIA010000001">
    <property type="protein sequence ID" value="MEJ8472544.1"/>
    <property type="molecule type" value="Genomic_DNA"/>
</dbReference>
<name>A0ABU8TEH2_9HYPH</name>
<dbReference type="InterPro" id="IPR036912">
    <property type="entry name" value="HasA_haem-bd_sf"/>
</dbReference>
<dbReference type="Proteomes" id="UP001385499">
    <property type="component" value="Unassembled WGS sequence"/>
</dbReference>
<gene>
    <name evidence="1" type="ORF">V6575_00450</name>
</gene>
<protein>
    <recommendedName>
        <fullName evidence="3">Hemolysin type calcium-binding protein</fullName>
    </recommendedName>
</protein>
<proteinExistence type="predicted"/>
<reference evidence="1 2" key="1">
    <citation type="submission" date="2024-02" db="EMBL/GenBank/DDBJ databases">
        <title>Roseibium algae sp. nov., isolated from marine alga (Grateloupia sp.), showing potential in myo-inositol conversion.</title>
        <authorList>
            <person name="Wang Y."/>
        </authorList>
    </citation>
    <scope>NUCLEOTIDE SEQUENCE [LARGE SCALE GENOMIC DNA]</scope>
    <source>
        <strain evidence="1 2">H3510</strain>
    </source>
</reference>
<dbReference type="SUPFAM" id="SSF51120">
    <property type="entry name" value="beta-Roll"/>
    <property type="match status" value="1"/>
</dbReference>
<evidence type="ECO:0000313" key="2">
    <source>
        <dbReference type="Proteomes" id="UP001385499"/>
    </source>
</evidence>
<keyword evidence="2" id="KW-1185">Reference proteome</keyword>
<accession>A0ABU8TEH2</accession>
<dbReference type="InterPro" id="IPR011049">
    <property type="entry name" value="Serralysin-like_metalloprot_C"/>
</dbReference>
<sequence>MVATIDLTSASSNMKAYLASWENGFTSNYGAFWNATDGIVTAPASTDTFDQWGAGSTGGNGIVLDGDDLQYSQGNLTGEVDTITLGNSYSQSASGISVSSELTITNDPLFDTSGAGDALDFAIYGLSVQGTTSYLYDYLADVGTVINDTSGSDVLIGFGGEDTFVFSGGNDTVTSDGTGTYGYQDGTDTLDVSAWGATQLSDLSLYQDGSDAYIYMGSNSVTLEGANTSDLDASDFLFA</sequence>
<evidence type="ECO:0008006" key="3">
    <source>
        <dbReference type="Google" id="ProtNLM"/>
    </source>
</evidence>